<dbReference type="SUPFAM" id="SSF47473">
    <property type="entry name" value="EF-hand"/>
    <property type="match status" value="1"/>
</dbReference>
<feature type="region of interest" description="Disordered" evidence="1">
    <location>
        <begin position="1264"/>
        <end position="1407"/>
    </location>
</feature>
<protein>
    <recommendedName>
        <fullName evidence="2">EF-hand domain-containing protein</fullName>
    </recommendedName>
</protein>
<evidence type="ECO:0000259" key="2">
    <source>
        <dbReference type="PROSITE" id="PS50222"/>
    </source>
</evidence>
<feature type="compositionally biased region" description="Basic and acidic residues" evidence="1">
    <location>
        <begin position="1374"/>
        <end position="1407"/>
    </location>
</feature>
<feature type="compositionally biased region" description="Basic and acidic residues" evidence="1">
    <location>
        <begin position="1348"/>
        <end position="1363"/>
    </location>
</feature>
<dbReference type="InParanoid" id="F0YBV3"/>
<feature type="region of interest" description="Disordered" evidence="1">
    <location>
        <begin position="348"/>
        <end position="419"/>
    </location>
</feature>
<dbReference type="KEGG" id="aaf:AURANDRAFT_64820"/>
<feature type="compositionally biased region" description="Low complexity" evidence="1">
    <location>
        <begin position="151"/>
        <end position="166"/>
    </location>
</feature>
<dbReference type="Proteomes" id="UP000002729">
    <property type="component" value="Unassembled WGS sequence"/>
</dbReference>
<feature type="compositionally biased region" description="Basic and acidic residues" evidence="1">
    <location>
        <begin position="271"/>
        <end position="283"/>
    </location>
</feature>
<feature type="compositionally biased region" description="Acidic residues" evidence="1">
    <location>
        <begin position="31"/>
        <end position="45"/>
    </location>
</feature>
<feature type="compositionally biased region" description="Acidic residues" evidence="1">
    <location>
        <begin position="852"/>
        <end position="865"/>
    </location>
</feature>
<feature type="compositionally biased region" description="Acidic residues" evidence="1">
    <location>
        <begin position="1011"/>
        <end position="1031"/>
    </location>
</feature>
<feature type="domain" description="EF-hand" evidence="2">
    <location>
        <begin position="1523"/>
        <end position="1552"/>
    </location>
</feature>
<dbReference type="GO" id="GO:0005509">
    <property type="term" value="F:calcium ion binding"/>
    <property type="evidence" value="ECO:0007669"/>
    <property type="project" value="InterPro"/>
</dbReference>
<dbReference type="GeneID" id="20225019"/>
<feature type="compositionally biased region" description="Low complexity" evidence="1">
    <location>
        <begin position="1264"/>
        <end position="1279"/>
    </location>
</feature>
<feature type="region of interest" description="Disordered" evidence="1">
    <location>
        <begin position="1"/>
        <end position="336"/>
    </location>
</feature>
<evidence type="ECO:0000256" key="1">
    <source>
        <dbReference type="SAM" id="MobiDB-lite"/>
    </source>
</evidence>
<feature type="compositionally biased region" description="Acidic residues" evidence="1">
    <location>
        <begin position="63"/>
        <end position="72"/>
    </location>
</feature>
<accession>F0YBV3</accession>
<feature type="compositionally biased region" description="Acidic residues" evidence="1">
    <location>
        <begin position="105"/>
        <end position="115"/>
    </location>
</feature>
<feature type="compositionally biased region" description="Low complexity" evidence="1">
    <location>
        <begin position="889"/>
        <end position="907"/>
    </location>
</feature>
<dbReference type="EMBL" id="GL833131">
    <property type="protein sequence ID" value="EGB07190.1"/>
    <property type="molecule type" value="Genomic_DNA"/>
</dbReference>
<feature type="compositionally biased region" description="Basic and acidic residues" evidence="1">
    <location>
        <begin position="1125"/>
        <end position="1136"/>
    </location>
</feature>
<reference evidence="3 4" key="1">
    <citation type="journal article" date="2011" name="Proc. Natl. Acad. Sci. U.S.A.">
        <title>Niche of harmful alga Aureococcus anophagefferens revealed through ecogenomics.</title>
        <authorList>
            <person name="Gobler C.J."/>
            <person name="Berry D.L."/>
            <person name="Dyhrman S.T."/>
            <person name="Wilhelm S.W."/>
            <person name="Salamov A."/>
            <person name="Lobanov A.V."/>
            <person name="Zhang Y."/>
            <person name="Collier J.L."/>
            <person name="Wurch L.L."/>
            <person name="Kustka A.B."/>
            <person name="Dill B.D."/>
            <person name="Shah M."/>
            <person name="VerBerkmoes N.C."/>
            <person name="Kuo A."/>
            <person name="Terry A."/>
            <person name="Pangilinan J."/>
            <person name="Lindquist E.A."/>
            <person name="Lucas S."/>
            <person name="Paulsen I.T."/>
            <person name="Hattenrath-Lehmann T.K."/>
            <person name="Talmage S.C."/>
            <person name="Walker E.A."/>
            <person name="Koch F."/>
            <person name="Burson A.M."/>
            <person name="Marcoval M.A."/>
            <person name="Tang Y.Z."/>
            <person name="Lecleir G.R."/>
            <person name="Coyne K.J."/>
            <person name="Berg G.M."/>
            <person name="Bertrand E.M."/>
            <person name="Saito M.A."/>
            <person name="Gladyshev V.N."/>
            <person name="Grigoriev I.V."/>
        </authorList>
    </citation>
    <scope>NUCLEOTIDE SEQUENCE [LARGE SCALE GENOMIC DNA]</scope>
    <source>
        <strain evidence="4">CCMP 1984</strain>
    </source>
</reference>
<feature type="compositionally biased region" description="Basic residues" evidence="1">
    <location>
        <begin position="368"/>
        <end position="385"/>
    </location>
</feature>
<feature type="compositionally biased region" description="Acidic residues" evidence="1">
    <location>
        <begin position="1"/>
        <end position="20"/>
    </location>
</feature>
<dbReference type="InterPro" id="IPR011992">
    <property type="entry name" value="EF-hand-dom_pair"/>
</dbReference>
<feature type="compositionally biased region" description="Low complexity" evidence="1">
    <location>
        <begin position="222"/>
        <end position="268"/>
    </location>
</feature>
<dbReference type="OrthoDB" id="26525at2759"/>
<feature type="compositionally biased region" description="Low complexity" evidence="1">
    <location>
        <begin position="1032"/>
        <end position="1056"/>
    </location>
</feature>
<keyword evidence="4" id="KW-1185">Reference proteome</keyword>
<feature type="compositionally biased region" description="Low complexity" evidence="1">
    <location>
        <begin position="922"/>
        <end position="1010"/>
    </location>
</feature>
<dbReference type="InterPro" id="IPR002048">
    <property type="entry name" value="EF_hand_dom"/>
</dbReference>
<dbReference type="RefSeq" id="XP_009037827.1">
    <property type="nucleotide sequence ID" value="XM_009039579.1"/>
</dbReference>
<organism evidence="4">
    <name type="scientific">Aureococcus anophagefferens</name>
    <name type="common">Harmful bloom alga</name>
    <dbReference type="NCBI Taxonomy" id="44056"/>
    <lineage>
        <taxon>Eukaryota</taxon>
        <taxon>Sar</taxon>
        <taxon>Stramenopiles</taxon>
        <taxon>Ochrophyta</taxon>
        <taxon>Pelagophyceae</taxon>
        <taxon>Pelagomonadales</taxon>
        <taxon>Pelagomonadaceae</taxon>
        <taxon>Aureococcus</taxon>
    </lineage>
</organism>
<dbReference type="eggNOG" id="ENOG502SCZ7">
    <property type="taxonomic scope" value="Eukaryota"/>
</dbReference>
<dbReference type="Gene3D" id="1.10.238.10">
    <property type="entry name" value="EF-hand"/>
    <property type="match status" value="1"/>
</dbReference>
<gene>
    <name evidence="3" type="ORF">AURANDRAFT_64820</name>
</gene>
<feature type="compositionally biased region" description="Acidic residues" evidence="1">
    <location>
        <begin position="760"/>
        <end position="769"/>
    </location>
</feature>
<feature type="compositionally biased region" description="Acidic residues" evidence="1">
    <location>
        <begin position="1319"/>
        <end position="1329"/>
    </location>
</feature>
<feature type="compositionally biased region" description="Basic and acidic residues" evidence="1">
    <location>
        <begin position="407"/>
        <end position="418"/>
    </location>
</feature>
<feature type="region of interest" description="Disordered" evidence="1">
    <location>
        <begin position="1687"/>
        <end position="1740"/>
    </location>
</feature>
<feature type="compositionally biased region" description="Acidic residues" evidence="1">
    <location>
        <begin position="1146"/>
        <end position="1156"/>
    </location>
</feature>
<feature type="compositionally biased region" description="Basic and acidic residues" evidence="1">
    <location>
        <begin position="770"/>
        <end position="782"/>
    </location>
</feature>
<feature type="compositionally biased region" description="Basic residues" evidence="1">
    <location>
        <begin position="1293"/>
        <end position="1306"/>
    </location>
</feature>
<feature type="region of interest" description="Disordered" evidence="1">
    <location>
        <begin position="807"/>
        <end position="1160"/>
    </location>
</feature>
<feature type="compositionally biased region" description="Basic and acidic residues" evidence="1">
    <location>
        <begin position="1307"/>
        <end position="1318"/>
    </location>
</feature>
<name>F0YBV3_AURAN</name>
<dbReference type="OMA" id="WHINDDD"/>
<evidence type="ECO:0000313" key="4">
    <source>
        <dbReference type="Proteomes" id="UP000002729"/>
    </source>
</evidence>
<feature type="compositionally biased region" description="Basic residues" evidence="1">
    <location>
        <begin position="1702"/>
        <end position="1715"/>
    </location>
</feature>
<proteinExistence type="predicted"/>
<evidence type="ECO:0000313" key="3">
    <source>
        <dbReference type="EMBL" id="EGB07190.1"/>
    </source>
</evidence>
<feature type="compositionally biased region" description="Basic and acidic residues" evidence="1">
    <location>
        <begin position="348"/>
        <end position="360"/>
    </location>
</feature>
<feature type="region of interest" description="Disordered" evidence="1">
    <location>
        <begin position="751"/>
        <end position="783"/>
    </location>
</feature>
<dbReference type="PROSITE" id="PS50222">
    <property type="entry name" value="EF_HAND_2"/>
    <property type="match status" value="1"/>
</dbReference>
<sequence length="1740" mass="184814">MSSVDDIIEDDDDEYLEDFDASPLKRANTEEVGDAYSEDGFDADGDVPSLRRVATEEVIGEPSEGDGYDDDFGAEKEEQAFSPEDEDAYAEDFVAERPSVAPPADDADYADDDFDVASPAPPKPDDAEAYEDDAGADAGRPPSPQPSVELPVSVEEPTPAAPEPSAGGYSEAFDSDAPPATLVEKSSQRYDEEEFEPVAVVEATSTYQEEEFEPETPVATTASPRWASGSGAAAAAAAASPGWAATTTPAPDAAARAAPPSAPRPQSAKTRRQDEPAAARRLEPSASTPASAFAASAPAAKAAARAGPRPQSASASARSPAVVAAAESSPERDEAMDALLAKIASLEARLDERERGERRAGAASAKPAAKRKKKQRPRSAPRRVYRPASPVAERRRAKAKAHGPVRAWDDRFEEKEPQTVRPVAVGAALRHVRAVAAAGDQPAEAGGAAPVFRVVVHKQKKPPAPSTYDASTGHRVNAKDYEASLAFKVTSTSKHATTMSELGLEVGKNGSLKVNKAKAKWTDASAARLVAAGAKPYERPPPASPPKKVPAGYPTTALQQSARHYVDRCARWQKIESGGKYGRLLAAGDFKGAAAIEPRRPFDPSKSPANEPRTWKAYKKLRRWDALVTVEAIPNRGRQLSTRHDPSRYAAEADKAARAALDALGAWGVRAASVVSLVESPANSGDKNRVGALEVQVAVVTDADAGPRTKVVFSKIARRTWPSESYVKRRVDEFLGAVGAFSAADARKTLEDAPSAPWPEDGELPWDWDGDNRPAPDARPKLPDVPQFVEAKRNGGAAALFNNVYNAPAAETPPDDADDDALMAGGADETAFDSPRADDEPPEPEPAAAAEPEPEEAEEDFDEPAAPEITTPAPEPAKPPAPKQPAPEPAAAKPAPEPSATKPAASKQPASEPAVAKPEATKPAASEPAAPQPAAAKPATPQPAAAKPAAPQPAAAQPAAIKPAAAQPAAPQEPAAEPAAPKAAAEPAAPKPKQQPEAAAQATPTKAPPAEDADDEDENDAYDEPDFDEPAAAEPAAVAQTAAAPEPEPEPAAAAQTEERTEEPTRASSTRAPRLPRRGEEDHEAADAAPAPIVVPDHEKEPFAEVGAPRGRFQTFKFKGFNKATKGEKIRGDRLAPVEPAKISEAEPEPEPEPEPEAPSLAYKQLMKYTAKEREKVEHKPKKEAPREKNAAGKLVDYFAAHGYASLAPCAPALVEDGFDTLEALSTLTEEDALALPNVRRGHAKLLAVVAKRVANDLAEAALAGDAPAEADEAGAPAKAADDGDDDADRPARKTVRPLKGKKHNKRFVEPEKVKPPEPEPEPEEDAEIEYVASPWALKKPDKPKKKKPEEKPQEPEPVREEFDPSTAARGAKTRPESGRRERRKSREDAPPKPSPRDEPDPRPTAEEVARIDGAVEAIRAALGGMEDLEAALAGLADAEDGKVSAAGLRRLVKKRGLEDPTPAVLEALLTAVDIDGDGAVPPQDAAVFARGQVPGGEGLGTLWRSVRAVVSATKYDVTRLEEQLFAKYDADAEGHISLKKFRSTLEKVAKKTRDLDLDGADWGLVQAIWGVPDRIDYVTFCSWLNPTKTSKLKAKASRLAVKACKESGETDGDFWTQLCMRHAPPAEAQVLRRLSQPQLKDALVSLGCGGLTDADARAVRVAYARASPFFGWEAFEMLLYDGRKKKKKQAMEEEEDPMLRKERRKSKAKAKKKERKGDENDEGDAGPGLSSLGGAPKLT</sequence>
<feature type="compositionally biased region" description="Low complexity" evidence="1">
    <location>
        <begin position="284"/>
        <end position="328"/>
    </location>
</feature>
<feature type="compositionally biased region" description="Pro residues" evidence="1">
    <location>
        <begin position="873"/>
        <end position="888"/>
    </location>
</feature>